<comment type="caution">
    <text evidence="1">The sequence shown here is derived from an EMBL/GenBank/DDBJ whole genome shotgun (WGS) entry which is preliminary data.</text>
</comment>
<proteinExistence type="predicted"/>
<organism evidence="1 2">
    <name type="scientific">Canavalia gladiata</name>
    <name type="common">Sword bean</name>
    <name type="synonym">Dolichos gladiatus</name>
    <dbReference type="NCBI Taxonomy" id="3824"/>
    <lineage>
        <taxon>Eukaryota</taxon>
        <taxon>Viridiplantae</taxon>
        <taxon>Streptophyta</taxon>
        <taxon>Embryophyta</taxon>
        <taxon>Tracheophyta</taxon>
        <taxon>Spermatophyta</taxon>
        <taxon>Magnoliopsida</taxon>
        <taxon>eudicotyledons</taxon>
        <taxon>Gunneridae</taxon>
        <taxon>Pentapetalae</taxon>
        <taxon>rosids</taxon>
        <taxon>fabids</taxon>
        <taxon>Fabales</taxon>
        <taxon>Fabaceae</taxon>
        <taxon>Papilionoideae</taxon>
        <taxon>50 kb inversion clade</taxon>
        <taxon>NPAAA clade</taxon>
        <taxon>indigoferoid/millettioid clade</taxon>
        <taxon>Phaseoleae</taxon>
        <taxon>Canavalia</taxon>
    </lineage>
</organism>
<reference evidence="1 2" key="1">
    <citation type="submission" date="2024-01" db="EMBL/GenBank/DDBJ databases">
        <title>The genomes of 5 underutilized Papilionoideae crops provide insights into root nodulation and disease resistanc.</title>
        <authorList>
            <person name="Jiang F."/>
        </authorList>
    </citation>
    <scope>NUCLEOTIDE SEQUENCE [LARGE SCALE GENOMIC DNA]</scope>
    <source>
        <strain evidence="1">LVBAO_FW01</strain>
        <tissue evidence="1">Leaves</tissue>
    </source>
</reference>
<accession>A0AAN9MPV8</accession>
<dbReference type="AlphaFoldDB" id="A0AAN9MPV8"/>
<name>A0AAN9MPV8_CANGL</name>
<dbReference type="Proteomes" id="UP001367508">
    <property type="component" value="Unassembled WGS sequence"/>
</dbReference>
<evidence type="ECO:0000313" key="2">
    <source>
        <dbReference type="Proteomes" id="UP001367508"/>
    </source>
</evidence>
<evidence type="ECO:0000313" key="1">
    <source>
        <dbReference type="EMBL" id="KAK7358750.1"/>
    </source>
</evidence>
<sequence length="182" mass="20967">MEAVYEIENSSCLITFKLPPPCYNQHSYVMFKIVFIVDERMASAMYSAQRSCIYLVLPYFRMYYTKEIRLELALLWDKRWPQATSHGRDPKNGILIVLYSTNYCVPCDPYKNKRTNYSVPISIVALVFMYALYGTQVSDSPHLAAILRIMTDLLIRFYGCSSLSLSTSRVPLRVQISDAKGL</sequence>
<protein>
    <submittedName>
        <fullName evidence="1">Uncharacterized protein</fullName>
    </submittedName>
</protein>
<gene>
    <name evidence="1" type="ORF">VNO77_00688</name>
</gene>
<dbReference type="EMBL" id="JAYMYQ010000001">
    <property type="protein sequence ID" value="KAK7358750.1"/>
    <property type="molecule type" value="Genomic_DNA"/>
</dbReference>
<keyword evidence="2" id="KW-1185">Reference proteome</keyword>